<evidence type="ECO:0000256" key="1">
    <source>
        <dbReference type="ARBA" id="ARBA00001974"/>
    </source>
</evidence>
<keyword evidence="7 16" id="KW-0285">Flavoprotein</keyword>
<evidence type="ECO:0000256" key="4">
    <source>
        <dbReference type="ARBA" id="ARBA00004752"/>
    </source>
</evidence>
<evidence type="ECO:0000256" key="5">
    <source>
        <dbReference type="ARBA" id="ARBA00022490"/>
    </source>
</evidence>
<dbReference type="NCBIfam" id="TIGR00179">
    <property type="entry name" value="murB"/>
    <property type="match status" value="1"/>
</dbReference>
<keyword evidence="14 16" id="KW-0961">Cell wall biogenesis/degradation</keyword>
<dbReference type="HAMAP" id="MF_00037">
    <property type="entry name" value="MurB"/>
    <property type="match status" value="1"/>
</dbReference>
<dbReference type="AlphaFoldDB" id="A0A1H8YT94"/>
<dbReference type="EC" id="1.3.1.98" evidence="16"/>
<evidence type="ECO:0000256" key="9">
    <source>
        <dbReference type="ARBA" id="ARBA00022857"/>
    </source>
</evidence>
<dbReference type="InterPro" id="IPR016166">
    <property type="entry name" value="FAD-bd_PCMH"/>
</dbReference>
<dbReference type="Gene3D" id="3.30.43.10">
    <property type="entry name" value="Uridine Diphospho-n-acetylenolpyruvylglucosamine Reductase, domain 2"/>
    <property type="match status" value="1"/>
</dbReference>
<evidence type="ECO:0000256" key="12">
    <source>
        <dbReference type="ARBA" id="ARBA00023002"/>
    </source>
</evidence>
<comment type="cofactor">
    <cofactor evidence="1 16">
        <name>FAD</name>
        <dbReference type="ChEBI" id="CHEBI:57692"/>
    </cofactor>
</comment>
<comment type="subcellular location">
    <subcellularLocation>
        <location evidence="3 16">Cytoplasm</location>
    </subcellularLocation>
</comment>
<keyword evidence="13 16" id="KW-0131">Cell cycle</keyword>
<feature type="active site" description="Proton donor" evidence="16">
    <location>
        <position position="225"/>
    </location>
</feature>
<dbReference type="EMBL" id="FOES01000001">
    <property type="protein sequence ID" value="SEP55241.1"/>
    <property type="molecule type" value="Genomic_DNA"/>
</dbReference>
<keyword evidence="12 16" id="KW-0560">Oxidoreductase</keyword>
<feature type="active site" evidence="16">
    <location>
        <position position="174"/>
    </location>
</feature>
<keyword evidence="5 16" id="KW-0963">Cytoplasm</keyword>
<feature type="domain" description="FAD-binding PCMH-type" evidence="17">
    <location>
        <begin position="29"/>
        <end position="196"/>
    </location>
</feature>
<dbReference type="PROSITE" id="PS51387">
    <property type="entry name" value="FAD_PCMH"/>
    <property type="match status" value="1"/>
</dbReference>
<dbReference type="InterPro" id="IPR016169">
    <property type="entry name" value="FAD-bd_PCMH_sub2"/>
</dbReference>
<comment type="catalytic activity">
    <reaction evidence="15 16">
        <text>UDP-N-acetyl-alpha-D-muramate + NADP(+) = UDP-N-acetyl-3-O-(1-carboxyvinyl)-alpha-D-glucosamine + NADPH + H(+)</text>
        <dbReference type="Rhea" id="RHEA:12248"/>
        <dbReference type="ChEBI" id="CHEBI:15378"/>
        <dbReference type="ChEBI" id="CHEBI:57783"/>
        <dbReference type="ChEBI" id="CHEBI:58349"/>
        <dbReference type="ChEBI" id="CHEBI:68483"/>
        <dbReference type="ChEBI" id="CHEBI:70757"/>
        <dbReference type="EC" id="1.3.1.98"/>
    </reaction>
</comment>
<protein>
    <recommendedName>
        <fullName evidence="16">UDP-N-acetylenolpyruvoylglucosamine reductase</fullName>
        <ecNumber evidence="16">1.3.1.98</ecNumber>
    </recommendedName>
    <alternativeName>
        <fullName evidence="16">UDP-N-acetylmuramate dehydrogenase</fullName>
    </alternativeName>
</protein>
<comment type="function">
    <text evidence="2 16">Cell wall formation.</text>
</comment>
<dbReference type="SUPFAM" id="SSF56176">
    <property type="entry name" value="FAD-binding/transporter-associated domain-like"/>
    <property type="match status" value="1"/>
</dbReference>
<dbReference type="InterPro" id="IPR003170">
    <property type="entry name" value="MurB"/>
</dbReference>
<keyword evidence="19" id="KW-1185">Reference proteome</keyword>
<dbReference type="Proteomes" id="UP000199427">
    <property type="component" value="Unassembled WGS sequence"/>
</dbReference>
<evidence type="ECO:0000256" key="3">
    <source>
        <dbReference type="ARBA" id="ARBA00004496"/>
    </source>
</evidence>
<organism evidence="18 19">
    <name type="scientific">Piscibacillus halophilus</name>
    <dbReference type="NCBI Taxonomy" id="571933"/>
    <lineage>
        <taxon>Bacteria</taxon>
        <taxon>Bacillati</taxon>
        <taxon>Bacillota</taxon>
        <taxon>Bacilli</taxon>
        <taxon>Bacillales</taxon>
        <taxon>Bacillaceae</taxon>
        <taxon>Piscibacillus</taxon>
    </lineage>
</organism>
<evidence type="ECO:0000256" key="15">
    <source>
        <dbReference type="ARBA" id="ARBA00048914"/>
    </source>
</evidence>
<proteinExistence type="inferred from homology"/>
<dbReference type="InterPro" id="IPR006094">
    <property type="entry name" value="Oxid_FAD_bind_N"/>
</dbReference>
<accession>A0A1H8YT94</accession>
<keyword evidence="10 16" id="KW-0133">Cell shape</keyword>
<sequence length="299" mass="33137">MQHIVDKLNNKSVGKVTLNEPLKKHTTIKIGGPADLFIRPNSIEALHDTLEILREHDIPVRVIGRGSNLLIPDEGIRGAVIQFGKGLDHLVVNEDQILVGGGYPLVRLAAIISRDELSGFEFAGGIPGSVGGAVFMNAGAHGSDISKILVKAHILFEDGTTEWLSNEDMKFDYRKSVLQNERKGYCLEAVFQLQKGNKKEILAEMNKHKDYRRETQPWDYPCAGSIFRNPLPNHAGQLVEELGLKGHQIGGAKISEMHGNFIVNDGDASYHDVMALIQLIKEQVKENYDIDMVTEVEIL</sequence>
<evidence type="ECO:0000256" key="7">
    <source>
        <dbReference type="ARBA" id="ARBA00022630"/>
    </source>
</evidence>
<comment type="similarity">
    <text evidence="16">Belongs to the MurB family.</text>
</comment>
<gene>
    <name evidence="16" type="primary">murB</name>
    <name evidence="18" type="ORF">SAMN05216362_10134</name>
</gene>
<dbReference type="GO" id="GO:0051301">
    <property type="term" value="P:cell division"/>
    <property type="evidence" value="ECO:0007669"/>
    <property type="project" value="UniProtKB-KW"/>
</dbReference>
<reference evidence="18 19" key="1">
    <citation type="submission" date="2016-10" db="EMBL/GenBank/DDBJ databases">
        <authorList>
            <person name="de Groot N.N."/>
        </authorList>
    </citation>
    <scope>NUCLEOTIDE SEQUENCE [LARGE SCALE GENOMIC DNA]</scope>
    <source>
        <strain evidence="18 19">DSM 21633</strain>
    </source>
</reference>
<dbReference type="PANTHER" id="PTHR21071">
    <property type="entry name" value="UDP-N-ACETYLENOLPYRUVOYLGLUCOSAMINE REDUCTASE"/>
    <property type="match status" value="1"/>
</dbReference>
<dbReference type="InterPro" id="IPR016167">
    <property type="entry name" value="FAD-bd_PCMH_sub1"/>
</dbReference>
<dbReference type="Pfam" id="PF01565">
    <property type="entry name" value="FAD_binding_4"/>
    <property type="match status" value="1"/>
</dbReference>
<dbReference type="OrthoDB" id="9804753at2"/>
<dbReference type="GO" id="GO:0008762">
    <property type="term" value="F:UDP-N-acetylmuramate dehydrogenase activity"/>
    <property type="evidence" value="ECO:0007669"/>
    <property type="project" value="UniProtKB-UniRule"/>
</dbReference>
<dbReference type="SUPFAM" id="SSF56194">
    <property type="entry name" value="Uridine diphospho-N-Acetylenolpyruvylglucosamine reductase, MurB, C-terminal domain"/>
    <property type="match status" value="1"/>
</dbReference>
<evidence type="ECO:0000256" key="16">
    <source>
        <dbReference type="HAMAP-Rule" id="MF_00037"/>
    </source>
</evidence>
<dbReference type="RefSeq" id="WP_091771989.1">
    <property type="nucleotide sequence ID" value="NZ_FOES01000001.1"/>
</dbReference>
<dbReference type="GO" id="GO:0005829">
    <property type="term" value="C:cytosol"/>
    <property type="evidence" value="ECO:0007669"/>
    <property type="project" value="TreeGrafter"/>
</dbReference>
<evidence type="ECO:0000256" key="11">
    <source>
        <dbReference type="ARBA" id="ARBA00022984"/>
    </source>
</evidence>
<evidence type="ECO:0000259" key="17">
    <source>
        <dbReference type="PROSITE" id="PS51387"/>
    </source>
</evidence>
<dbReference type="GO" id="GO:0008360">
    <property type="term" value="P:regulation of cell shape"/>
    <property type="evidence" value="ECO:0007669"/>
    <property type="project" value="UniProtKB-KW"/>
</dbReference>
<dbReference type="Pfam" id="PF02873">
    <property type="entry name" value="MurB_C"/>
    <property type="match status" value="1"/>
</dbReference>
<keyword evidence="11 16" id="KW-0573">Peptidoglycan synthesis</keyword>
<evidence type="ECO:0000256" key="14">
    <source>
        <dbReference type="ARBA" id="ARBA00023316"/>
    </source>
</evidence>
<name>A0A1H8YT94_9BACI</name>
<evidence type="ECO:0000256" key="8">
    <source>
        <dbReference type="ARBA" id="ARBA00022827"/>
    </source>
</evidence>
<dbReference type="InterPro" id="IPR036635">
    <property type="entry name" value="MurB_C_sf"/>
</dbReference>
<feature type="active site" evidence="16">
    <location>
        <position position="295"/>
    </location>
</feature>
<evidence type="ECO:0000313" key="19">
    <source>
        <dbReference type="Proteomes" id="UP000199427"/>
    </source>
</evidence>
<dbReference type="Gene3D" id="3.90.78.10">
    <property type="entry name" value="UDP-N-acetylenolpyruvoylglucosamine reductase, C-terminal domain"/>
    <property type="match status" value="1"/>
</dbReference>
<dbReference type="InterPro" id="IPR036318">
    <property type="entry name" value="FAD-bd_PCMH-like_sf"/>
</dbReference>
<dbReference type="GO" id="GO:0009252">
    <property type="term" value="P:peptidoglycan biosynthetic process"/>
    <property type="evidence" value="ECO:0007669"/>
    <property type="project" value="UniProtKB-UniRule"/>
</dbReference>
<dbReference type="NCBIfam" id="NF010480">
    <property type="entry name" value="PRK13905.1"/>
    <property type="match status" value="1"/>
</dbReference>
<dbReference type="GO" id="GO:0071949">
    <property type="term" value="F:FAD binding"/>
    <property type="evidence" value="ECO:0007669"/>
    <property type="project" value="InterPro"/>
</dbReference>
<dbReference type="GO" id="GO:0071555">
    <property type="term" value="P:cell wall organization"/>
    <property type="evidence" value="ECO:0007669"/>
    <property type="project" value="UniProtKB-KW"/>
</dbReference>
<dbReference type="STRING" id="571933.SAMN05216362_10134"/>
<evidence type="ECO:0000313" key="18">
    <source>
        <dbReference type="EMBL" id="SEP55241.1"/>
    </source>
</evidence>
<evidence type="ECO:0000256" key="6">
    <source>
        <dbReference type="ARBA" id="ARBA00022618"/>
    </source>
</evidence>
<keyword evidence="6 16" id="KW-0132">Cell division</keyword>
<keyword evidence="9 16" id="KW-0521">NADP</keyword>
<dbReference type="InterPro" id="IPR011601">
    <property type="entry name" value="MurB_C"/>
</dbReference>
<comment type="pathway">
    <text evidence="4 16">Cell wall biogenesis; peptidoglycan biosynthesis.</text>
</comment>
<evidence type="ECO:0000256" key="13">
    <source>
        <dbReference type="ARBA" id="ARBA00023306"/>
    </source>
</evidence>
<dbReference type="UniPathway" id="UPA00219"/>
<evidence type="ECO:0000256" key="2">
    <source>
        <dbReference type="ARBA" id="ARBA00003921"/>
    </source>
</evidence>
<dbReference type="Gene3D" id="3.30.465.10">
    <property type="match status" value="1"/>
</dbReference>
<dbReference type="PANTHER" id="PTHR21071:SF5">
    <property type="entry name" value="UDP-N-ACETYLENOLPYRUVOYLGLUCOSAMINE REDUCTASE"/>
    <property type="match status" value="1"/>
</dbReference>
<keyword evidence="8 16" id="KW-0274">FAD</keyword>
<evidence type="ECO:0000256" key="10">
    <source>
        <dbReference type="ARBA" id="ARBA00022960"/>
    </source>
</evidence>